<sequence>MLVERDAALSAARAALEAAAGGRGGLLVITGSPGAGRSALLGAVAELAERGDRTVRVLRADATQAERDFDFGVVQQLFRPLVAAATDAERERWFSGGAAALVRPLLVDAPGPAGLARAADAALPGLHALVAALAADRPVLIAVDDLQWTDRPSLRWLAYLARRVAGSRVLVVATVADGYSVAEPALVEEVTTSAAHLVPAAVLTPAGTHAVVVAKYAEPPEPACPVDPAFSAALHEVTAGNPAALMSVLHGLRGRGLALVADAAETVRADSHGLLLARRLYYLDNQPAAVIGVARAIVVLGEAADPELVTEVAGLDLLDYKHALLALDRLGLLASVEPPRLVRGGVRVAVETSTPVEERDRLHRQAALALHDAGRSAGEVADQLLMVTSGYQHWETDQLRSAAEEAAAEGAADRAVRYLRRALLAGPADGPDRARLLVDLAVAERGVDPVAAIGHIAQALPDLPTGPDHAGALLAVPFPLTMRSPSVSALLRAGASGPDPVLVSGYPEMVLRLEARGRALDDHDPVPLADAVARLRGFDEQPLDSAGGRELLAVLAHAAAVSAGLPAAEVAGLGRALLAREEPAVTHAHTAFPVVVTAVVAAGAASTAEPWLERWGRAAQRHDSVGQRAVVNAARAVVAAGTGAIGKARTLAASALDVAGSVWPAAAISARMVLAGIAVQTNDTDLAHRVLRHDLDAPDPRVALASLTARALLDVGRGDHVAALDKFLVCGDRAVRYGWANPAVVGWRVHAAVLHKRLGDVDAALALAEREHAAAVAWGTPAVVGRALRLRGMLGEGDEALSALRAAVESLRRGEDRVELSRALLLLGRALARAGDPESIVVLAESDRLIAECGASWAAGDRDGEWAGPVLVIDSGGIAELTKAEQNVVALVVRGWTNQRIADSLGITRRAVEKSLTGTYRKLGVPNRAALVEQWKALAPDEDDAAR</sequence>
<dbReference type="InterPro" id="IPR036388">
    <property type="entry name" value="WH-like_DNA-bd_sf"/>
</dbReference>
<dbReference type="PROSITE" id="PS50043">
    <property type="entry name" value="HTH_LUXR_2"/>
    <property type="match status" value="1"/>
</dbReference>
<dbReference type="InterPro" id="IPR027417">
    <property type="entry name" value="P-loop_NTPase"/>
</dbReference>
<dbReference type="SUPFAM" id="SSF52540">
    <property type="entry name" value="P-loop containing nucleoside triphosphate hydrolases"/>
    <property type="match status" value="1"/>
</dbReference>
<evidence type="ECO:0000313" key="4">
    <source>
        <dbReference type="EMBL" id="MFC5290416.1"/>
    </source>
</evidence>
<feature type="domain" description="HTH luxR-type" evidence="3">
    <location>
        <begin position="874"/>
        <end position="939"/>
    </location>
</feature>
<gene>
    <name evidence="4" type="ORF">ACFPM7_25475</name>
</gene>
<comment type="caution">
    <text evidence="4">The sequence shown here is derived from an EMBL/GenBank/DDBJ whole genome shotgun (WGS) entry which is preliminary data.</text>
</comment>
<reference evidence="5" key="1">
    <citation type="journal article" date="2019" name="Int. J. Syst. Evol. Microbiol.">
        <title>The Global Catalogue of Microorganisms (GCM) 10K type strain sequencing project: providing services to taxonomists for standard genome sequencing and annotation.</title>
        <authorList>
            <consortium name="The Broad Institute Genomics Platform"/>
            <consortium name="The Broad Institute Genome Sequencing Center for Infectious Disease"/>
            <person name="Wu L."/>
            <person name="Ma J."/>
        </authorList>
    </citation>
    <scope>NUCLEOTIDE SEQUENCE [LARGE SCALE GENOMIC DNA]</scope>
    <source>
        <strain evidence="5">CCUG 59778</strain>
    </source>
</reference>
<dbReference type="Proteomes" id="UP001596157">
    <property type="component" value="Unassembled WGS sequence"/>
</dbReference>
<keyword evidence="2" id="KW-0067">ATP-binding</keyword>
<dbReference type="SMART" id="SM00421">
    <property type="entry name" value="HTH_LUXR"/>
    <property type="match status" value="1"/>
</dbReference>
<dbReference type="SUPFAM" id="SSF46894">
    <property type="entry name" value="C-terminal effector domain of the bipartite response regulators"/>
    <property type="match status" value="1"/>
</dbReference>
<accession>A0ABW0EW60</accession>
<evidence type="ECO:0000259" key="3">
    <source>
        <dbReference type="PROSITE" id="PS50043"/>
    </source>
</evidence>
<dbReference type="RefSeq" id="WP_378250307.1">
    <property type="nucleotide sequence ID" value="NZ_JBHSKF010000016.1"/>
</dbReference>
<organism evidence="4 5">
    <name type="scientific">Actinokineospora guangxiensis</name>
    <dbReference type="NCBI Taxonomy" id="1490288"/>
    <lineage>
        <taxon>Bacteria</taxon>
        <taxon>Bacillati</taxon>
        <taxon>Actinomycetota</taxon>
        <taxon>Actinomycetes</taxon>
        <taxon>Pseudonocardiales</taxon>
        <taxon>Pseudonocardiaceae</taxon>
        <taxon>Actinokineospora</taxon>
    </lineage>
</organism>
<proteinExistence type="predicted"/>
<evidence type="ECO:0000256" key="1">
    <source>
        <dbReference type="ARBA" id="ARBA00022741"/>
    </source>
</evidence>
<dbReference type="PANTHER" id="PTHR16305">
    <property type="entry name" value="TESTICULAR SOLUBLE ADENYLYL CYCLASE"/>
    <property type="match status" value="1"/>
</dbReference>
<dbReference type="Gene3D" id="1.10.10.10">
    <property type="entry name" value="Winged helix-like DNA-binding domain superfamily/Winged helix DNA-binding domain"/>
    <property type="match status" value="1"/>
</dbReference>
<dbReference type="Pfam" id="PF00196">
    <property type="entry name" value="GerE"/>
    <property type="match status" value="1"/>
</dbReference>
<keyword evidence="5" id="KW-1185">Reference proteome</keyword>
<evidence type="ECO:0000313" key="5">
    <source>
        <dbReference type="Proteomes" id="UP001596157"/>
    </source>
</evidence>
<dbReference type="CDD" id="cd06170">
    <property type="entry name" value="LuxR_C_like"/>
    <property type="match status" value="1"/>
</dbReference>
<dbReference type="InterPro" id="IPR016032">
    <property type="entry name" value="Sig_transdc_resp-reg_C-effctor"/>
</dbReference>
<dbReference type="InterPro" id="IPR041664">
    <property type="entry name" value="AAA_16"/>
</dbReference>
<name>A0ABW0EW60_9PSEU</name>
<keyword evidence="1" id="KW-0547">Nucleotide-binding</keyword>
<protein>
    <submittedName>
        <fullName evidence="4">AAA family ATPase</fullName>
    </submittedName>
</protein>
<dbReference type="PANTHER" id="PTHR16305:SF35">
    <property type="entry name" value="TRANSCRIPTIONAL ACTIVATOR DOMAIN"/>
    <property type="match status" value="1"/>
</dbReference>
<dbReference type="Pfam" id="PF13191">
    <property type="entry name" value="AAA_16"/>
    <property type="match status" value="1"/>
</dbReference>
<dbReference type="EMBL" id="JBHSKF010000016">
    <property type="protein sequence ID" value="MFC5290416.1"/>
    <property type="molecule type" value="Genomic_DNA"/>
</dbReference>
<dbReference type="InterPro" id="IPR000792">
    <property type="entry name" value="Tscrpt_reg_LuxR_C"/>
</dbReference>
<evidence type="ECO:0000256" key="2">
    <source>
        <dbReference type="ARBA" id="ARBA00022840"/>
    </source>
</evidence>